<evidence type="ECO:0000313" key="2">
    <source>
        <dbReference type="Proteomes" id="UP001163166"/>
    </source>
</evidence>
<sequence>MPPLQTPSNVDTGKLLSALAGSTLYAEISAEQAAKVAERRVEIAAELKKLIDGAMAQRDKREAAEVAAAGELKAAEAAVIEARKKLAAAQSVKLTASFAFSNRHDALQAELRHTASPAIAEFLRWIRDEEDRLRRIPSDATVVSGTRQIVPQGERDKITGAWREIKRTEPYHIERVWKAQDALAAARTAAEEMQLDPDQSEVAERIEALRTSIPEVK</sequence>
<accession>A0AAX3DU66</accession>
<protein>
    <submittedName>
        <fullName evidence="1">Uncharacterized protein</fullName>
    </submittedName>
</protein>
<proteinExistence type="predicted"/>
<reference evidence="1" key="1">
    <citation type="journal article" date="2022" name="Biol. Control">
        <title>In silico genomic analysis of Rhodopseudomonas palustris strains revealed potential biocontrol agents and crop yield enhancers.</title>
        <authorList>
            <person name="Surachat K."/>
            <person name="Kantachote D."/>
            <person name="Deachamag P."/>
            <person name="Wonglapsuwan M."/>
        </authorList>
    </citation>
    <scope>NUCLEOTIDE SEQUENCE</scope>
    <source>
        <strain evidence="1">TLS06</strain>
    </source>
</reference>
<organism evidence="1 2">
    <name type="scientific">Rhodopseudomonas palustris</name>
    <dbReference type="NCBI Taxonomy" id="1076"/>
    <lineage>
        <taxon>Bacteria</taxon>
        <taxon>Pseudomonadati</taxon>
        <taxon>Pseudomonadota</taxon>
        <taxon>Alphaproteobacteria</taxon>
        <taxon>Hyphomicrobiales</taxon>
        <taxon>Nitrobacteraceae</taxon>
        <taxon>Rhodopseudomonas</taxon>
    </lineage>
</organism>
<name>A0AAX3DU66_RHOPL</name>
<dbReference type="EMBL" id="CP076676">
    <property type="protein sequence ID" value="UYO37487.1"/>
    <property type="molecule type" value="Genomic_DNA"/>
</dbReference>
<gene>
    <name evidence="1" type="ORF">KQX62_12030</name>
</gene>
<dbReference type="AlphaFoldDB" id="A0AAX3DU66"/>
<dbReference type="Proteomes" id="UP001163166">
    <property type="component" value="Chromosome"/>
</dbReference>
<dbReference type="RefSeq" id="WP_264073261.1">
    <property type="nucleotide sequence ID" value="NZ_CP076676.1"/>
</dbReference>
<evidence type="ECO:0000313" key="1">
    <source>
        <dbReference type="EMBL" id="UYO37487.1"/>
    </source>
</evidence>